<dbReference type="EC" id="2.3.2.27" evidence="5"/>
<reference evidence="7 8" key="1">
    <citation type="journal article" date="2020" name="IScience">
        <title>Genome Sequencing of the Endangered Kingdonia uniflora (Circaeasteraceae, Ranunculales) Reveals Potential Mechanisms of Evolutionary Specialization.</title>
        <authorList>
            <person name="Sun Y."/>
            <person name="Deng T."/>
            <person name="Zhang A."/>
            <person name="Moore M.J."/>
            <person name="Landis J.B."/>
            <person name="Lin N."/>
            <person name="Zhang H."/>
            <person name="Zhang X."/>
            <person name="Huang J."/>
            <person name="Zhang X."/>
            <person name="Sun H."/>
            <person name="Wang H."/>
        </authorList>
    </citation>
    <scope>NUCLEOTIDE SEQUENCE [LARGE SCALE GENOMIC DNA]</scope>
    <source>
        <strain evidence="7">TB1705</strain>
        <tissue evidence="7">Leaf</tissue>
    </source>
</reference>
<feature type="domain" description="U-box" evidence="6">
    <location>
        <begin position="5"/>
        <end position="81"/>
    </location>
</feature>
<dbReference type="PANTHER" id="PTHR22849">
    <property type="entry name" value="WDSAM1 PROTEIN"/>
    <property type="match status" value="1"/>
</dbReference>
<evidence type="ECO:0000313" key="7">
    <source>
        <dbReference type="EMBL" id="KAF6156009.1"/>
    </source>
</evidence>
<dbReference type="Gene3D" id="1.25.10.10">
    <property type="entry name" value="Leucine-rich Repeat Variant"/>
    <property type="match status" value="1"/>
</dbReference>
<evidence type="ECO:0000256" key="4">
    <source>
        <dbReference type="ARBA" id="ARBA00022786"/>
    </source>
</evidence>
<dbReference type="InterPro" id="IPR013083">
    <property type="entry name" value="Znf_RING/FYVE/PHD"/>
</dbReference>
<dbReference type="CDD" id="cd16664">
    <property type="entry name" value="RING-Ubox_PUB"/>
    <property type="match status" value="1"/>
</dbReference>
<dbReference type="UniPathway" id="UPA00143"/>
<keyword evidence="4 5" id="KW-0833">Ubl conjugation pathway</keyword>
<dbReference type="SMART" id="SM00504">
    <property type="entry name" value="Ubox"/>
    <property type="match status" value="1"/>
</dbReference>
<dbReference type="GO" id="GO:0016567">
    <property type="term" value="P:protein ubiquitination"/>
    <property type="evidence" value="ECO:0007669"/>
    <property type="project" value="UniProtKB-UniRule"/>
</dbReference>
<dbReference type="AlphaFoldDB" id="A0A7J7MM68"/>
<dbReference type="FunFam" id="3.30.40.10:FF:000442">
    <property type="entry name" value="RING-type E3 ubiquitin transferase"/>
    <property type="match status" value="1"/>
</dbReference>
<dbReference type="Proteomes" id="UP000541444">
    <property type="component" value="Unassembled WGS sequence"/>
</dbReference>
<dbReference type="InterPro" id="IPR003613">
    <property type="entry name" value="Ubox_domain"/>
</dbReference>
<dbReference type="EMBL" id="JACGCM010001390">
    <property type="protein sequence ID" value="KAF6156009.1"/>
    <property type="molecule type" value="Genomic_DNA"/>
</dbReference>
<comment type="caution">
    <text evidence="7">The sequence shown here is derived from an EMBL/GenBank/DDBJ whole genome shotgun (WGS) entry which is preliminary data.</text>
</comment>
<dbReference type="InterPro" id="IPR011989">
    <property type="entry name" value="ARM-like"/>
</dbReference>
<dbReference type="Gene3D" id="3.30.40.10">
    <property type="entry name" value="Zinc/RING finger domain, C3HC4 (zinc finger)"/>
    <property type="match status" value="1"/>
</dbReference>
<sequence>MDDVEVPQYFICPISLQIMKDPVTMVTGITYDRESIEQWLSSDTNATCPLTKQLLPTDSDLTPNHTLRRLIQAWCTINAANGIDRIPTPKSPLNKFHVLKLLQDLCVQNDLNLQLQYLKKLEGLANENERNRRAMIQAGAPRALMSMMVTCFKKDRSLGVEEVLNILNMIRFPSDETTLFSVQNYDFMESIMWVLRCCDDKAVEMKTRVVKDGVSHLVTKAALHVMLCACPWGRNKMKLIEVDAVFDLIELELNSSDKRTTELIFGILDYLCSCADGRAKFVGHSAGIAMVSKRILRVSPATDDLAVRIIASICKFSGTQEVIHEMLRVGAASKLCMVLQAESSANTKDKARGVLRLHSNVWSNSPCIHVYLLTRYPR</sequence>
<dbReference type="InterPro" id="IPR045185">
    <property type="entry name" value="PUB22/23/24-like"/>
</dbReference>
<dbReference type="InterPro" id="IPR045210">
    <property type="entry name" value="RING-Ubox_PUB"/>
</dbReference>
<dbReference type="SUPFAM" id="SSF48371">
    <property type="entry name" value="ARM repeat"/>
    <property type="match status" value="1"/>
</dbReference>
<dbReference type="Pfam" id="PF25598">
    <property type="entry name" value="ARM_PUB"/>
    <property type="match status" value="2"/>
</dbReference>
<accession>A0A7J7MM68</accession>
<gene>
    <name evidence="7" type="ORF">GIB67_035366</name>
</gene>
<dbReference type="GO" id="GO:0061630">
    <property type="term" value="F:ubiquitin protein ligase activity"/>
    <property type="evidence" value="ECO:0007669"/>
    <property type="project" value="UniProtKB-UniRule"/>
</dbReference>
<dbReference type="OrthoDB" id="10064100at2759"/>
<comment type="function">
    <text evidence="5">Functions as an E3 ubiquitin ligase.</text>
</comment>
<proteinExistence type="predicted"/>
<evidence type="ECO:0000313" key="8">
    <source>
        <dbReference type="Proteomes" id="UP000541444"/>
    </source>
</evidence>
<name>A0A7J7MM68_9MAGN</name>
<dbReference type="PANTHER" id="PTHR22849:SF128">
    <property type="entry name" value="U-BOX DOMAIN-CONTAINING PROTEIN"/>
    <property type="match status" value="1"/>
</dbReference>
<organism evidence="7 8">
    <name type="scientific">Kingdonia uniflora</name>
    <dbReference type="NCBI Taxonomy" id="39325"/>
    <lineage>
        <taxon>Eukaryota</taxon>
        <taxon>Viridiplantae</taxon>
        <taxon>Streptophyta</taxon>
        <taxon>Embryophyta</taxon>
        <taxon>Tracheophyta</taxon>
        <taxon>Spermatophyta</taxon>
        <taxon>Magnoliopsida</taxon>
        <taxon>Ranunculales</taxon>
        <taxon>Circaeasteraceae</taxon>
        <taxon>Kingdonia</taxon>
    </lineage>
</organism>
<evidence type="ECO:0000256" key="3">
    <source>
        <dbReference type="ARBA" id="ARBA00022679"/>
    </source>
</evidence>
<dbReference type="Pfam" id="PF04564">
    <property type="entry name" value="U-box"/>
    <property type="match status" value="1"/>
</dbReference>
<dbReference type="InterPro" id="IPR058678">
    <property type="entry name" value="ARM_PUB"/>
</dbReference>
<dbReference type="SUPFAM" id="SSF57850">
    <property type="entry name" value="RING/U-box"/>
    <property type="match status" value="1"/>
</dbReference>
<comment type="catalytic activity">
    <reaction evidence="1 5">
        <text>S-ubiquitinyl-[E2 ubiquitin-conjugating enzyme]-L-cysteine + [acceptor protein]-L-lysine = [E2 ubiquitin-conjugating enzyme]-L-cysteine + N(6)-ubiquitinyl-[acceptor protein]-L-lysine.</text>
        <dbReference type="EC" id="2.3.2.27"/>
    </reaction>
</comment>
<comment type="pathway">
    <text evidence="2 5">Protein modification; protein ubiquitination.</text>
</comment>
<dbReference type="InterPro" id="IPR016024">
    <property type="entry name" value="ARM-type_fold"/>
</dbReference>
<dbReference type="PROSITE" id="PS51698">
    <property type="entry name" value="U_BOX"/>
    <property type="match status" value="1"/>
</dbReference>
<evidence type="ECO:0000256" key="5">
    <source>
        <dbReference type="RuleBase" id="RU369093"/>
    </source>
</evidence>
<evidence type="ECO:0000259" key="6">
    <source>
        <dbReference type="PROSITE" id="PS51698"/>
    </source>
</evidence>
<protein>
    <recommendedName>
        <fullName evidence="5 6">U-box domain-containing protein</fullName>
        <ecNumber evidence="5">2.3.2.27</ecNumber>
    </recommendedName>
    <alternativeName>
        <fullName evidence="5">RING-type E3 ubiquitin transferase PUB</fullName>
    </alternativeName>
</protein>
<evidence type="ECO:0000256" key="1">
    <source>
        <dbReference type="ARBA" id="ARBA00000900"/>
    </source>
</evidence>
<keyword evidence="8" id="KW-1185">Reference proteome</keyword>
<evidence type="ECO:0000256" key="2">
    <source>
        <dbReference type="ARBA" id="ARBA00004906"/>
    </source>
</evidence>
<keyword evidence="3 5" id="KW-0808">Transferase</keyword>